<dbReference type="InterPro" id="IPR001279">
    <property type="entry name" value="Metallo-B-lactamas"/>
</dbReference>
<dbReference type="Pfam" id="PF00753">
    <property type="entry name" value="Lactamase_B"/>
    <property type="match status" value="1"/>
</dbReference>
<dbReference type="EMBL" id="QRTC01000072">
    <property type="protein sequence ID" value="RGQ35132.1"/>
    <property type="molecule type" value="Genomic_DNA"/>
</dbReference>
<evidence type="ECO:0000313" key="4">
    <source>
        <dbReference type="Proteomes" id="UP000284751"/>
    </source>
</evidence>
<dbReference type="InterPro" id="IPR035681">
    <property type="entry name" value="ComA-like_MBL"/>
</dbReference>
<proteinExistence type="predicted"/>
<reference evidence="3 4" key="1">
    <citation type="submission" date="2018-08" db="EMBL/GenBank/DDBJ databases">
        <title>A genome reference for cultivated species of the human gut microbiota.</title>
        <authorList>
            <person name="Zou Y."/>
            <person name="Xue W."/>
            <person name="Luo G."/>
        </authorList>
    </citation>
    <scope>NUCLEOTIDE SEQUENCE [LARGE SCALE GENOMIC DNA]</scope>
    <source>
        <strain evidence="3 4">AF28-26</strain>
    </source>
</reference>
<dbReference type="AlphaFoldDB" id="A0A412AUN6"/>
<dbReference type="GO" id="GO:0016787">
    <property type="term" value="F:hydrolase activity"/>
    <property type="evidence" value="ECO:0007669"/>
    <property type="project" value="UniProtKB-KW"/>
</dbReference>
<dbReference type="InterPro" id="IPR036866">
    <property type="entry name" value="RibonucZ/Hydroxyglut_hydro"/>
</dbReference>
<sequence length="285" mass="31701">MKGKKRFTIGVLRAIGVCVLVGILIGTLAFLEKDLSVEPAQIIFAGTKDDADCAILQSGGSCVVIDTGEAQDAEHILELLRERQIEKIDCLILTHPDKDHIGGAPALLDALPVKMVVCPYYNKENTPYRDLQEKMEALGVSQLIPSRDRVLVFGDLKLQIWPPEDFYYEKDNDYSIAVLVEHGSVNLFFAGDAQKQRLQELEQREFPDIDLYKVAYHGRDSSHSAQLIRKIGPRLAVVTAKEPLGETADALKEVSAQVLCTLGQDYFMESNGDTLEWKRLSVSDP</sequence>
<dbReference type="Gene3D" id="3.60.15.10">
    <property type="entry name" value="Ribonuclease Z/Hydroxyacylglutathione hydrolase-like"/>
    <property type="match status" value="1"/>
</dbReference>
<protein>
    <submittedName>
        <fullName evidence="3">MBL fold metallo-hydrolase</fullName>
    </submittedName>
</protein>
<name>A0A412AUN6_9FIRM</name>
<gene>
    <name evidence="3" type="ORF">DWY99_13055</name>
</gene>
<evidence type="ECO:0000256" key="1">
    <source>
        <dbReference type="SAM" id="Phobius"/>
    </source>
</evidence>
<dbReference type="SUPFAM" id="SSF56281">
    <property type="entry name" value="Metallo-hydrolase/oxidoreductase"/>
    <property type="match status" value="1"/>
</dbReference>
<feature type="transmembrane region" description="Helical" evidence="1">
    <location>
        <begin position="12"/>
        <end position="31"/>
    </location>
</feature>
<evidence type="ECO:0000259" key="2">
    <source>
        <dbReference type="SMART" id="SM00849"/>
    </source>
</evidence>
<dbReference type="PANTHER" id="PTHR30619">
    <property type="entry name" value="DNA INTERNALIZATION/COMPETENCE PROTEIN COMEC/REC2"/>
    <property type="match status" value="1"/>
</dbReference>
<dbReference type="PANTHER" id="PTHR30619:SF7">
    <property type="entry name" value="BETA-LACTAMASE DOMAIN PROTEIN"/>
    <property type="match status" value="1"/>
</dbReference>
<dbReference type="SMART" id="SM00849">
    <property type="entry name" value="Lactamase_B"/>
    <property type="match status" value="1"/>
</dbReference>
<keyword evidence="1" id="KW-0812">Transmembrane</keyword>
<comment type="caution">
    <text evidence="3">The sequence shown here is derived from an EMBL/GenBank/DDBJ whole genome shotgun (WGS) entry which is preliminary data.</text>
</comment>
<accession>A0A412AUN6</accession>
<keyword evidence="1" id="KW-1133">Transmembrane helix</keyword>
<dbReference type="CDD" id="cd07731">
    <property type="entry name" value="ComA-like_MBL-fold"/>
    <property type="match status" value="1"/>
</dbReference>
<feature type="domain" description="Metallo-beta-lactamase" evidence="2">
    <location>
        <begin position="50"/>
        <end position="241"/>
    </location>
</feature>
<organism evidence="3 4">
    <name type="scientific">[Clostridium] leptum</name>
    <dbReference type="NCBI Taxonomy" id="1535"/>
    <lineage>
        <taxon>Bacteria</taxon>
        <taxon>Bacillati</taxon>
        <taxon>Bacillota</taxon>
        <taxon>Clostridia</taxon>
        <taxon>Eubacteriales</taxon>
        <taxon>Oscillospiraceae</taxon>
        <taxon>Oscillospiraceae incertae sedis</taxon>
    </lineage>
</organism>
<keyword evidence="3" id="KW-0378">Hydrolase</keyword>
<evidence type="ECO:0000313" key="3">
    <source>
        <dbReference type="EMBL" id="RGQ35132.1"/>
    </source>
</evidence>
<keyword evidence="1" id="KW-0472">Membrane</keyword>
<dbReference type="Proteomes" id="UP000284751">
    <property type="component" value="Unassembled WGS sequence"/>
</dbReference>
<dbReference type="InterPro" id="IPR052159">
    <property type="entry name" value="Competence_DNA_uptake"/>
</dbReference>